<feature type="region of interest" description="Disordered" evidence="1">
    <location>
        <begin position="1"/>
        <end position="25"/>
    </location>
</feature>
<feature type="compositionally biased region" description="Basic and acidic residues" evidence="1">
    <location>
        <begin position="15"/>
        <end position="25"/>
    </location>
</feature>
<organism evidence="2 3">
    <name type="scientific">Phytophthora oleae</name>
    <dbReference type="NCBI Taxonomy" id="2107226"/>
    <lineage>
        <taxon>Eukaryota</taxon>
        <taxon>Sar</taxon>
        <taxon>Stramenopiles</taxon>
        <taxon>Oomycota</taxon>
        <taxon>Peronosporomycetes</taxon>
        <taxon>Peronosporales</taxon>
        <taxon>Peronosporaceae</taxon>
        <taxon>Phytophthora</taxon>
    </lineage>
</organism>
<dbReference type="AlphaFoldDB" id="A0ABD3F5V3"/>
<comment type="caution">
    <text evidence="2">The sequence shown here is derived from an EMBL/GenBank/DDBJ whole genome shotgun (WGS) entry which is preliminary data.</text>
</comment>
<feature type="region of interest" description="Disordered" evidence="1">
    <location>
        <begin position="44"/>
        <end position="92"/>
    </location>
</feature>
<gene>
    <name evidence="2" type="ORF">V7S43_012909</name>
</gene>
<dbReference type="EMBL" id="JBIMZQ010000033">
    <property type="protein sequence ID" value="KAL3662108.1"/>
    <property type="molecule type" value="Genomic_DNA"/>
</dbReference>
<keyword evidence="3" id="KW-1185">Reference proteome</keyword>
<evidence type="ECO:0000313" key="2">
    <source>
        <dbReference type="EMBL" id="KAL3662108.1"/>
    </source>
</evidence>
<evidence type="ECO:0008006" key="4">
    <source>
        <dbReference type="Google" id="ProtNLM"/>
    </source>
</evidence>
<name>A0ABD3F5V3_9STRA</name>
<feature type="compositionally biased region" description="Polar residues" evidence="1">
    <location>
        <begin position="53"/>
        <end position="64"/>
    </location>
</feature>
<reference evidence="2 3" key="1">
    <citation type="submission" date="2024-09" db="EMBL/GenBank/DDBJ databases">
        <title>Genome sequencing and assembly of Phytophthora oleae, isolate VK10A, causative agent of rot of olive drupes.</title>
        <authorList>
            <person name="Conti Taguali S."/>
            <person name="Riolo M."/>
            <person name="La Spada F."/>
            <person name="Cacciola S.O."/>
            <person name="Dionisio G."/>
        </authorList>
    </citation>
    <scope>NUCLEOTIDE SEQUENCE [LARGE SCALE GENOMIC DNA]</scope>
    <source>
        <strain evidence="2 3">VK10A</strain>
    </source>
</reference>
<accession>A0ABD3F5V3</accession>
<protein>
    <recommendedName>
        <fullName evidence="4">EB1 C-terminal domain-containing protein</fullName>
    </recommendedName>
</protein>
<evidence type="ECO:0000256" key="1">
    <source>
        <dbReference type="SAM" id="MobiDB-lite"/>
    </source>
</evidence>
<dbReference type="Gene3D" id="1.20.5.1430">
    <property type="match status" value="1"/>
</dbReference>
<proteinExistence type="predicted"/>
<sequence>MRSPTKLRTPTKLVRPRETHWASKAKDVKKRLLEAGEGYLDSALPAPKRIKLSHQQSINQPETEVSNREAASAGDTAEASQETKEDEGYTGNADGLHRQLEVAQCLEKDLLRDNARMRLKVLGLRDEVDFYYGILARIELVVVEKRRGSASASNLEHAKVKVLVEKLQHIISASKPVEAMEKSMEGDGKEKE</sequence>
<evidence type="ECO:0000313" key="3">
    <source>
        <dbReference type="Proteomes" id="UP001632037"/>
    </source>
</evidence>
<dbReference type="Proteomes" id="UP001632037">
    <property type="component" value="Unassembled WGS sequence"/>
</dbReference>